<accession>A0AAV2QWT5</accession>
<feature type="region of interest" description="Disordered" evidence="1">
    <location>
        <begin position="151"/>
        <end position="189"/>
    </location>
</feature>
<evidence type="ECO:0000313" key="2">
    <source>
        <dbReference type="EMBL" id="CAL4099168.1"/>
    </source>
</evidence>
<evidence type="ECO:0000313" key="3">
    <source>
        <dbReference type="Proteomes" id="UP001497623"/>
    </source>
</evidence>
<protein>
    <submittedName>
        <fullName evidence="2">Uncharacterized protein</fullName>
    </submittedName>
</protein>
<gene>
    <name evidence="2" type="ORF">MNOR_LOCUS16420</name>
</gene>
<feature type="compositionally biased region" description="Basic and acidic residues" evidence="1">
    <location>
        <begin position="153"/>
        <end position="166"/>
    </location>
</feature>
<name>A0AAV2QWT5_MEGNR</name>
<feature type="non-terminal residue" evidence="2">
    <location>
        <position position="189"/>
    </location>
</feature>
<reference evidence="2 3" key="1">
    <citation type="submission" date="2024-05" db="EMBL/GenBank/DDBJ databases">
        <authorList>
            <person name="Wallberg A."/>
        </authorList>
    </citation>
    <scope>NUCLEOTIDE SEQUENCE [LARGE SCALE GENOMIC DNA]</scope>
</reference>
<organism evidence="2 3">
    <name type="scientific">Meganyctiphanes norvegica</name>
    <name type="common">Northern krill</name>
    <name type="synonym">Thysanopoda norvegica</name>
    <dbReference type="NCBI Taxonomy" id="48144"/>
    <lineage>
        <taxon>Eukaryota</taxon>
        <taxon>Metazoa</taxon>
        <taxon>Ecdysozoa</taxon>
        <taxon>Arthropoda</taxon>
        <taxon>Crustacea</taxon>
        <taxon>Multicrustacea</taxon>
        <taxon>Malacostraca</taxon>
        <taxon>Eumalacostraca</taxon>
        <taxon>Eucarida</taxon>
        <taxon>Euphausiacea</taxon>
        <taxon>Euphausiidae</taxon>
        <taxon>Meganyctiphanes</taxon>
    </lineage>
</organism>
<dbReference type="Proteomes" id="UP001497623">
    <property type="component" value="Unassembled WGS sequence"/>
</dbReference>
<feature type="compositionally biased region" description="Polar residues" evidence="1">
    <location>
        <begin position="169"/>
        <end position="180"/>
    </location>
</feature>
<comment type="caution">
    <text evidence="2">The sequence shown here is derived from an EMBL/GenBank/DDBJ whole genome shotgun (WGS) entry which is preliminary data.</text>
</comment>
<dbReference type="AlphaFoldDB" id="A0AAV2QWT5"/>
<dbReference type="EMBL" id="CAXKWB010010767">
    <property type="protein sequence ID" value="CAL4099168.1"/>
    <property type="molecule type" value="Genomic_DNA"/>
</dbReference>
<sequence length="189" mass="22081">MTSGPQSTLMEIDVSSNFVLSPMTDPVFSKTPIFLKTVSYCKDEGEAWRRQIKVTHHVTENCSRPVTQALSTQLMEPQIVSRSRQLNLDIINDNERRKVRSRDKSRDKLNLDIISDIERRKVRSRDKSCDKLLEKKEKIRTRDKSVDNFQYKSGDKLNEKGKESRKVTKQNTYIFQNGRTTKVPEKKME</sequence>
<evidence type="ECO:0000256" key="1">
    <source>
        <dbReference type="SAM" id="MobiDB-lite"/>
    </source>
</evidence>
<proteinExistence type="predicted"/>
<keyword evidence="3" id="KW-1185">Reference proteome</keyword>